<evidence type="ECO:0000313" key="9">
    <source>
        <dbReference type="Proteomes" id="UP001212821"/>
    </source>
</evidence>
<feature type="transmembrane region" description="Helical" evidence="6">
    <location>
        <begin position="430"/>
        <end position="448"/>
    </location>
</feature>
<feature type="transmembrane region" description="Helical" evidence="6">
    <location>
        <begin position="358"/>
        <end position="378"/>
    </location>
</feature>
<protein>
    <submittedName>
        <fullName evidence="8">MFS transporter</fullName>
    </submittedName>
</protein>
<feature type="domain" description="Major facilitator superfamily (MFS) profile" evidence="7">
    <location>
        <begin position="9"/>
        <end position="453"/>
    </location>
</feature>
<proteinExistence type="predicted"/>
<sequence length="473" mass="47063">MTARRSRSVLATAAYGTFLVLVAYTVPMTTLTPTAVGLHAGPTAQTWVLTGTLVGLSALLLAAGSLADDRGRKRVFTAGAVLLVLSSAVAAAAPTVAVFLAARVVQGAASAALLAPSLGLIGEAYPGGPARVRALGVWGAAVGLGIAVGPVYAALAEQWLGWRAVYWGLAALAALLVVVAVAGLDESRAATPRRIDLPGVLTLGNGTAALIAGLAEGRYGWGRPIVLVLLAVGILLLVAFAFVEAHTAEPILDLRLFRDPGFVAATGGALFTGLAIVGLMSCLPSALQRALGLSSLAASGVLAIWSGLSVAAALQARRLADRIGGIAQLAIGLLICGVGEVALLGLRPDDSWLRLVPGLAVAGVGSGILNAALGRLAVTSVPAHRAAMGSGANNTARYLGSSLGVAVTVTLMGLGGPATARAAADGTNHAVLAATALCALGAAGALVARAAQRRGRARAAAEAEPQPAVELLR</sequence>
<feature type="transmembrane region" description="Helical" evidence="6">
    <location>
        <begin position="79"/>
        <end position="102"/>
    </location>
</feature>
<name>A0ABY7PXJ1_9ACTN</name>
<evidence type="ECO:0000256" key="3">
    <source>
        <dbReference type="ARBA" id="ARBA00022989"/>
    </source>
</evidence>
<evidence type="ECO:0000259" key="7">
    <source>
        <dbReference type="PROSITE" id="PS50850"/>
    </source>
</evidence>
<accession>A0ABY7PXJ1</accession>
<dbReference type="InterPro" id="IPR020846">
    <property type="entry name" value="MFS_dom"/>
</dbReference>
<keyword evidence="3 6" id="KW-1133">Transmembrane helix</keyword>
<dbReference type="Gene3D" id="1.20.1720.10">
    <property type="entry name" value="Multidrug resistance protein D"/>
    <property type="match status" value="1"/>
</dbReference>
<dbReference type="PANTHER" id="PTHR42718">
    <property type="entry name" value="MAJOR FACILITATOR SUPERFAMILY MULTIDRUG TRANSPORTER MFSC"/>
    <property type="match status" value="1"/>
</dbReference>
<keyword evidence="5" id="KW-0046">Antibiotic resistance</keyword>
<keyword evidence="4 6" id="KW-0472">Membrane</keyword>
<comment type="subcellular location">
    <subcellularLocation>
        <location evidence="1">Cell membrane</location>
        <topology evidence="1">Multi-pass membrane protein</topology>
    </subcellularLocation>
</comment>
<feature type="transmembrane region" description="Helical" evidence="6">
    <location>
        <begin position="326"/>
        <end position="346"/>
    </location>
</feature>
<feature type="transmembrane region" description="Helical" evidence="6">
    <location>
        <begin position="164"/>
        <end position="184"/>
    </location>
</feature>
<evidence type="ECO:0000256" key="6">
    <source>
        <dbReference type="SAM" id="Phobius"/>
    </source>
</evidence>
<evidence type="ECO:0000313" key="8">
    <source>
        <dbReference type="EMBL" id="WBP85070.1"/>
    </source>
</evidence>
<evidence type="ECO:0000256" key="2">
    <source>
        <dbReference type="ARBA" id="ARBA00022692"/>
    </source>
</evidence>
<feature type="transmembrane region" description="Helical" evidence="6">
    <location>
        <begin position="398"/>
        <end position="418"/>
    </location>
</feature>
<feature type="transmembrane region" description="Helical" evidence="6">
    <location>
        <begin position="132"/>
        <end position="152"/>
    </location>
</feature>
<evidence type="ECO:0000256" key="4">
    <source>
        <dbReference type="ARBA" id="ARBA00023136"/>
    </source>
</evidence>
<dbReference type="PROSITE" id="PS50850">
    <property type="entry name" value="MFS"/>
    <property type="match status" value="1"/>
</dbReference>
<dbReference type="Proteomes" id="UP001212821">
    <property type="component" value="Chromosome"/>
</dbReference>
<dbReference type="Gene3D" id="1.20.1250.20">
    <property type="entry name" value="MFS general substrate transporter like domains"/>
    <property type="match status" value="1"/>
</dbReference>
<feature type="transmembrane region" description="Helical" evidence="6">
    <location>
        <begin position="293"/>
        <end position="314"/>
    </location>
</feature>
<dbReference type="InterPro" id="IPR011701">
    <property type="entry name" value="MFS"/>
</dbReference>
<feature type="transmembrane region" description="Helical" evidence="6">
    <location>
        <begin position="262"/>
        <end position="287"/>
    </location>
</feature>
<dbReference type="PANTHER" id="PTHR42718:SF49">
    <property type="entry name" value="EXPORT PROTEIN"/>
    <property type="match status" value="1"/>
</dbReference>
<feature type="transmembrane region" description="Helical" evidence="6">
    <location>
        <begin position="221"/>
        <end position="242"/>
    </location>
</feature>
<feature type="transmembrane region" description="Helical" evidence="6">
    <location>
        <begin position="108"/>
        <end position="125"/>
    </location>
</feature>
<keyword evidence="9" id="KW-1185">Reference proteome</keyword>
<dbReference type="SUPFAM" id="SSF103473">
    <property type="entry name" value="MFS general substrate transporter"/>
    <property type="match status" value="2"/>
</dbReference>
<dbReference type="InterPro" id="IPR036259">
    <property type="entry name" value="MFS_trans_sf"/>
</dbReference>
<feature type="transmembrane region" description="Helical" evidence="6">
    <location>
        <begin position="196"/>
        <end position="215"/>
    </location>
</feature>
<dbReference type="RefSeq" id="WP_270140759.1">
    <property type="nucleotide sequence ID" value="NZ_CP115450.1"/>
</dbReference>
<reference evidence="9" key="1">
    <citation type="submission" date="2022-12" db="EMBL/GenBank/DDBJ databases">
        <authorList>
            <person name="Mo P."/>
        </authorList>
    </citation>
    <scope>NUCLEOTIDE SEQUENCE [LARGE SCALE GENOMIC DNA]</scope>
    <source>
        <strain evidence="9">HUAS 3-15</strain>
    </source>
</reference>
<evidence type="ECO:0000256" key="5">
    <source>
        <dbReference type="ARBA" id="ARBA00023251"/>
    </source>
</evidence>
<keyword evidence="2 6" id="KW-0812">Transmembrane</keyword>
<dbReference type="Pfam" id="PF07690">
    <property type="entry name" value="MFS_1"/>
    <property type="match status" value="1"/>
</dbReference>
<dbReference type="EMBL" id="CP115450">
    <property type="protein sequence ID" value="WBP85070.1"/>
    <property type="molecule type" value="Genomic_DNA"/>
</dbReference>
<evidence type="ECO:0000256" key="1">
    <source>
        <dbReference type="ARBA" id="ARBA00004651"/>
    </source>
</evidence>
<organism evidence="8 9">
    <name type="scientific">Kitasatospora cathayae</name>
    <dbReference type="NCBI Taxonomy" id="3004092"/>
    <lineage>
        <taxon>Bacteria</taxon>
        <taxon>Bacillati</taxon>
        <taxon>Actinomycetota</taxon>
        <taxon>Actinomycetes</taxon>
        <taxon>Kitasatosporales</taxon>
        <taxon>Streptomycetaceae</taxon>
        <taxon>Kitasatospora</taxon>
    </lineage>
</organism>
<feature type="transmembrane region" description="Helical" evidence="6">
    <location>
        <begin position="47"/>
        <end position="67"/>
    </location>
</feature>
<gene>
    <name evidence="8" type="ORF">O1G21_03885</name>
</gene>